<dbReference type="GO" id="GO:0030655">
    <property type="term" value="P:beta-lactam antibiotic catabolic process"/>
    <property type="evidence" value="ECO:0007669"/>
    <property type="project" value="InterPro"/>
</dbReference>
<dbReference type="GO" id="GO:0046677">
    <property type="term" value="P:response to antibiotic"/>
    <property type="evidence" value="ECO:0007669"/>
    <property type="project" value="InterPro"/>
</dbReference>
<feature type="signal peptide" evidence="2">
    <location>
        <begin position="1"/>
        <end position="19"/>
    </location>
</feature>
<protein>
    <submittedName>
        <fullName evidence="4">Beta-lactamase</fullName>
        <ecNumber evidence="4">3.5.2.6</ecNumber>
    </submittedName>
</protein>
<dbReference type="AlphaFoldDB" id="A0A517XUI6"/>
<evidence type="ECO:0000256" key="2">
    <source>
        <dbReference type="SAM" id="SignalP"/>
    </source>
</evidence>
<name>A0A517XUI6_9BACT</name>
<gene>
    <name evidence="4" type="primary">penP</name>
    <name evidence="4" type="ORF">ETAA1_31270</name>
</gene>
<keyword evidence="5" id="KW-1185">Reference proteome</keyword>
<evidence type="ECO:0000313" key="5">
    <source>
        <dbReference type="Proteomes" id="UP000319576"/>
    </source>
</evidence>
<feature type="chain" id="PRO_5022001534" evidence="2">
    <location>
        <begin position="20"/>
        <end position="298"/>
    </location>
</feature>
<dbReference type="InterPro" id="IPR000871">
    <property type="entry name" value="Beta-lactam_class-A"/>
</dbReference>
<accession>A0A517XUI6</accession>
<dbReference type="OrthoDB" id="9791132at2"/>
<dbReference type="Proteomes" id="UP000319576">
    <property type="component" value="Chromosome"/>
</dbReference>
<dbReference type="Gene3D" id="3.40.710.10">
    <property type="entry name" value="DD-peptidase/beta-lactamase superfamily"/>
    <property type="match status" value="1"/>
</dbReference>
<proteinExistence type="predicted"/>
<feature type="domain" description="Beta-lactamase class A catalytic" evidence="3">
    <location>
        <begin position="39"/>
        <end position="259"/>
    </location>
</feature>
<reference evidence="4 5" key="1">
    <citation type="submission" date="2019-02" db="EMBL/GenBank/DDBJ databases">
        <title>Deep-cultivation of Planctomycetes and their phenomic and genomic characterization uncovers novel biology.</title>
        <authorList>
            <person name="Wiegand S."/>
            <person name="Jogler M."/>
            <person name="Boedeker C."/>
            <person name="Pinto D."/>
            <person name="Vollmers J."/>
            <person name="Rivas-Marin E."/>
            <person name="Kohn T."/>
            <person name="Peeters S.H."/>
            <person name="Heuer A."/>
            <person name="Rast P."/>
            <person name="Oberbeckmann S."/>
            <person name="Bunk B."/>
            <person name="Jeske O."/>
            <person name="Meyerdierks A."/>
            <person name="Storesund J.E."/>
            <person name="Kallscheuer N."/>
            <person name="Luecker S."/>
            <person name="Lage O.M."/>
            <person name="Pohl T."/>
            <person name="Merkel B.J."/>
            <person name="Hornburger P."/>
            <person name="Mueller R.-W."/>
            <person name="Bruemmer F."/>
            <person name="Labrenz M."/>
            <person name="Spormann A.M."/>
            <person name="Op den Camp H."/>
            <person name="Overmann J."/>
            <person name="Amann R."/>
            <person name="Jetten M.S.M."/>
            <person name="Mascher T."/>
            <person name="Medema M.H."/>
            <person name="Devos D.P."/>
            <person name="Kaster A.-K."/>
            <person name="Ovreas L."/>
            <person name="Rohde M."/>
            <person name="Galperin M.Y."/>
            <person name="Jogler C."/>
        </authorList>
    </citation>
    <scope>NUCLEOTIDE SEQUENCE [LARGE SCALE GENOMIC DNA]</scope>
    <source>
        <strain evidence="4 5">ETA_A1</strain>
    </source>
</reference>
<evidence type="ECO:0000313" key="4">
    <source>
        <dbReference type="EMBL" id="QDU21162.1"/>
    </source>
</evidence>
<dbReference type="KEGG" id="uli:ETAA1_31270"/>
<dbReference type="InterPro" id="IPR012338">
    <property type="entry name" value="Beta-lactam/transpept-like"/>
</dbReference>
<dbReference type="RefSeq" id="WP_145239904.1">
    <property type="nucleotide sequence ID" value="NZ_CP036273.1"/>
</dbReference>
<sequence precursor="true">MRTVAALVLLASLARPATAAELADTLAPLLKAHRGRVAVAVKHLKTGAEFYHQADEPMPTASLIKFPVMVEAFYQAADKKIDFGTTLTLKKEHRVPGSGVLTSHFSDGATFPLRDAVRLMIAVSDNTATNLVLEQTGIRPVNERMAKLGLTETRINAQVFRGSTTSVDPERTKKYGLGSTTAREMVKLLEMLQENKLVSEEACKAMIAHLRACDDTAMFKRYLPPGVLLAHKTGAVSNARTQAGIMTLPSGPVALCVLTNENADQRWAVDNAAQVLLANVAKAVYDHFTPPAKEAGRP</sequence>
<evidence type="ECO:0000259" key="3">
    <source>
        <dbReference type="Pfam" id="PF13354"/>
    </source>
</evidence>
<dbReference type="EC" id="3.5.2.6" evidence="4"/>
<keyword evidence="2" id="KW-0732">Signal</keyword>
<dbReference type="GO" id="GO:0008800">
    <property type="term" value="F:beta-lactamase activity"/>
    <property type="evidence" value="ECO:0007669"/>
    <property type="project" value="UniProtKB-EC"/>
</dbReference>
<dbReference type="EMBL" id="CP036273">
    <property type="protein sequence ID" value="QDU21162.1"/>
    <property type="molecule type" value="Genomic_DNA"/>
</dbReference>
<dbReference type="InterPro" id="IPR045155">
    <property type="entry name" value="Beta-lactam_cat"/>
</dbReference>
<comment type="catalytic activity">
    <reaction evidence="1">
        <text>a beta-lactam + H2O = a substituted beta-amino acid</text>
        <dbReference type="Rhea" id="RHEA:20401"/>
        <dbReference type="ChEBI" id="CHEBI:15377"/>
        <dbReference type="ChEBI" id="CHEBI:35627"/>
        <dbReference type="ChEBI" id="CHEBI:140347"/>
        <dbReference type="EC" id="3.5.2.6"/>
    </reaction>
</comment>
<dbReference type="PANTHER" id="PTHR35333:SF4">
    <property type="entry name" value="SLR0121 PROTEIN"/>
    <property type="match status" value="1"/>
</dbReference>
<dbReference type="SUPFAM" id="SSF56601">
    <property type="entry name" value="beta-lactamase/transpeptidase-like"/>
    <property type="match status" value="1"/>
</dbReference>
<dbReference type="PANTHER" id="PTHR35333">
    <property type="entry name" value="BETA-LACTAMASE"/>
    <property type="match status" value="1"/>
</dbReference>
<evidence type="ECO:0000256" key="1">
    <source>
        <dbReference type="ARBA" id="ARBA00001526"/>
    </source>
</evidence>
<organism evidence="4 5">
    <name type="scientific">Urbifossiella limnaea</name>
    <dbReference type="NCBI Taxonomy" id="2528023"/>
    <lineage>
        <taxon>Bacteria</taxon>
        <taxon>Pseudomonadati</taxon>
        <taxon>Planctomycetota</taxon>
        <taxon>Planctomycetia</taxon>
        <taxon>Gemmatales</taxon>
        <taxon>Gemmataceae</taxon>
        <taxon>Urbifossiella</taxon>
    </lineage>
</organism>
<dbReference type="Pfam" id="PF13354">
    <property type="entry name" value="Beta-lactamase2"/>
    <property type="match status" value="1"/>
</dbReference>
<keyword evidence="4" id="KW-0378">Hydrolase</keyword>